<dbReference type="Gene3D" id="1.10.260.100">
    <property type="match status" value="1"/>
</dbReference>
<dbReference type="GO" id="GO:0005634">
    <property type="term" value="C:nucleus"/>
    <property type="evidence" value="ECO:0007669"/>
    <property type="project" value="UniProtKB-ARBA"/>
</dbReference>
<dbReference type="Pfam" id="PF18253">
    <property type="entry name" value="HipN"/>
    <property type="match status" value="1"/>
</dbReference>
<proteinExistence type="inferred from homology"/>
<organism evidence="8 9">
    <name type="scientific">Eptatretus burgeri</name>
    <name type="common">Inshore hagfish</name>
    <dbReference type="NCBI Taxonomy" id="7764"/>
    <lineage>
        <taxon>Eukaryota</taxon>
        <taxon>Metazoa</taxon>
        <taxon>Chordata</taxon>
        <taxon>Craniata</taxon>
        <taxon>Vertebrata</taxon>
        <taxon>Cyclostomata</taxon>
        <taxon>Myxini</taxon>
        <taxon>Myxiniformes</taxon>
        <taxon>Myxinidae</taxon>
        <taxon>Eptatretinae</taxon>
        <taxon>Eptatretus</taxon>
    </lineage>
</organism>
<evidence type="ECO:0000313" key="9">
    <source>
        <dbReference type="Proteomes" id="UP000694388"/>
    </source>
</evidence>
<dbReference type="OMA" id="YEKRRYK"/>
<dbReference type="PANTHER" id="PTHR45883:SF2">
    <property type="entry name" value="HSC70-INTERACTING PROTEIN"/>
    <property type="match status" value="1"/>
</dbReference>
<evidence type="ECO:0000256" key="4">
    <source>
        <dbReference type="ARBA" id="ARBA00037033"/>
    </source>
</evidence>
<dbReference type="InterPro" id="IPR034649">
    <property type="entry name" value="Hip_N"/>
</dbReference>
<feature type="region of interest" description="Disordered" evidence="6">
    <location>
        <begin position="45"/>
        <end position="100"/>
    </location>
</feature>
<reference evidence="8" key="2">
    <citation type="submission" date="2025-09" db="UniProtKB">
        <authorList>
            <consortium name="Ensembl"/>
        </authorList>
    </citation>
    <scope>IDENTIFICATION</scope>
</reference>
<keyword evidence="3" id="KW-0802">TPR repeat</keyword>
<evidence type="ECO:0000256" key="2">
    <source>
        <dbReference type="ARBA" id="ARBA00022737"/>
    </source>
</evidence>
<evidence type="ECO:0000256" key="1">
    <source>
        <dbReference type="ARBA" id="ARBA00009015"/>
    </source>
</evidence>
<evidence type="ECO:0000313" key="8">
    <source>
        <dbReference type="Ensembl" id="ENSEBUP00000014574.1"/>
    </source>
</evidence>
<dbReference type="SUPFAM" id="SSF48452">
    <property type="entry name" value="TPR-like"/>
    <property type="match status" value="1"/>
</dbReference>
<dbReference type="GO" id="GO:0046983">
    <property type="term" value="F:protein dimerization activity"/>
    <property type="evidence" value="ECO:0007669"/>
    <property type="project" value="InterPro"/>
</dbReference>
<feature type="compositionally biased region" description="Acidic residues" evidence="6">
    <location>
        <begin position="74"/>
        <end position="100"/>
    </location>
</feature>
<dbReference type="InterPro" id="IPR019734">
    <property type="entry name" value="TPR_rpt"/>
</dbReference>
<protein>
    <submittedName>
        <fullName evidence="8">ST13 Hsp70 interacting protein</fullName>
    </submittedName>
</protein>
<evidence type="ECO:0000259" key="7">
    <source>
        <dbReference type="SMART" id="SM00727"/>
    </source>
</evidence>
<comment type="function">
    <text evidence="4">One HIP oligomer binds the ATPase domains of at least two HSC70 molecules dependent on activation of the HSC70 ATPase by HSP40. Stabilizes the ADP state of HSC70 that has a high affinity for substrate protein. Through its own chaperone activity, it may contribute to the interaction of HSC70 with various target proteins.</text>
</comment>
<comment type="similarity">
    <text evidence="1">Belongs to the FAM10 family.</text>
</comment>
<feature type="domain" description="STI1" evidence="7">
    <location>
        <begin position="314"/>
        <end position="353"/>
    </location>
</feature>
<dbReference type="GO" id="GO:0030544">
    <property type="term" value="F:Hsp70 protein binding"/>
    <property type="evidence" value="ECO:0007669"/>
    <property type="project" value="TreeGrafter"/>
</dbReference>
<evidence type="ECO:0000256" key="6">
    <source>
        <dbReference type="SAM" id="MobiDB-lite"/>
    </source>
</evidence>
<keyword evidence="2" id="KW-0677">Repeat</keyword>
<evidence type="ECO:0000256" key="5">
    <source>
        <dbReference type="ARBA" id="ARBA00064040"/>
    </source>
</evidence>
<dbReference type="SMART" id="SM00727">
    <property type="entry name" value="STI1"/>
    <property type="match status" value="1"/>
</dbReference>
<feature type="region of interest" description="Disordered" evidence="6">
    <location>
        <begin position="235"/>
        <end position="286"/>
    </location>
</feature>
<dbReference type="Ensembl" id="ENSEBUT00000015150.1">
    <property type="protein sequence ID" value="ENSEBUP00000014574.1"/>
    <property type="gene ID" value="ENSEBUG00000009188.1"/>
</dbReference>
<dbReference type="FunFam" id="1.25.40.10:FF:000112">
    <property type="entry name" value="FAM10 family protein"/>
    <property type="match status" value="1"/>
</dbReference>
<accession>A0A8C4WW24</accession>
<dbReference type="PANTHER" id="PTHR45883">
    <property type="entry name" value="HSC70-INTERACTING PROTEIN"/>
    <property type="match status" value="1"/>
</dbReference>
<dbReference type="GO" id="GO:1902494">
    <property type="term" value="C:catalytic complex"/>
    <property type="evidence" value="ECO:0007669"/>
    <property type="project" value="UniProtKB-ARBA"/>
</dbReference>
<evidence type="ECO:0000256" key="3">
    <source>
        <dbReference type="ARBA" id="ARBA00022803"/>
    </source>
</evidence>
<reference evidence="8" key="1">
    <citation type="submission" date="2025-08" db="UniProtKB">
        <authorList>
            <consortium name="Ensembl"/>
        </authorList>
    </citation>
    <scope>IDENTIFICATION</scope>
</reference>
<dbReference type="SMART" id="SM00028">
    <property type="entry name" value="TPR"/>
    <property type="match status" value="3"/>
</dbReference>
<dbReference type="GeneTree" id="ENSGT00390000001347"/>
<dbReference type="InterPro" id="IPR011990">
    <property type="entry name" value="TPR-like_helical_dom_sf"/>
</dbReference>
<name>A0A8C4WW24_EPTBU</name>
<sequence>MDSEKIVQLRIFVESCKSTPALIHLPELRFFKDWLLSLGATIPAATPQESASPPPKKEDLPSSPPPPKPKSEPEESEESDLDLDDEGVIEGDCDPEQDMGDDSMEVTEEMIDQASEKKIEALSAFSEGELEKSLALITEAVKLNPQSAILYAKRASICIKLQKPNAAIRDCDRAININPDSAQSYKWRGIAHRLLGHWEEAGKDLSIACRLDFDDESSKVLKEIQPKVQRIAEHRRKYERKHEEQKLHERRERVRKAQEEHEQARKEQENRRQAAGETADFSGAFPGGMPGGMSGGMPGGIPGGMPNMSHLLSDPEVMAAMQDPTVLAAFQDVAQNPANITKYQNNPKVMAFVNKLSSKFGDQH</sequence>
<dbReference type="Gene3D" id="1.25.40.10">
    <property type="entry name" value="Tetratricopeptide repeat domain"/>
    <property type="match status" value="1"/>
</dbReference>
<dbReference type="Pfam" id="PF17830">
    <property type="entry name" value="STI1-HOP_DP"/>
    <property type="match status" value="1"/>
</dbReference>
<keyword evidence="9" id="KW-1185">Reference proteome</keyword>
<dbReference type="AlphaFoldDB" id="A0A8C4WW24"/>
<dbReference type="InterPro" id="IPR041243">
    <property type="entry name" value="STI1/HOP_DP"/>
</dbReference>
<dbReference type="InterPro" id="IPR006636">
    <property type="entry name" value="STI1_HS-bd"/>
</dbReference>
<dbReference type="Proteomes" id="UP000694388">
    <property type="component" value="Unplaced"/>
</dbReference>
<comment type="subunit">
    <text evidence="5">Homotetramer. Interacts with Hsc70 as well as DNAJ homologs and Hsp90.</text>
</comment>
<feature type="compositionally biased region" description="Basic and acidic residues" evidence="6">
    <location>
        <begin position="240"/>
        <end position="274"/>
    </location>
</feature>
<dbReference type="Gene3D" id="6.10.250.3420">
    <property type="match status" value="1"/>
</dbReference>
<dbReference type="CDD" id="cd14438">
    <property type="entry name" value="Hip_N"/>
    <property type="match status" value="1"/>
</dbReference>
<dbReference type="FunFam" id="6.10.250.3420:FF:000001">
    <property type="entry name" value="Hsc70-interacting protein-like protein"/>
    <property type="match status" value="1"/>
</dbReference>